<gene>
    <name evidence="2" type="ORF">ACFPOC_00160</name>
</gene>
<evidence type="ECO:0000313" key="3">
    <source>
        <dbReference type="Proteomes" id="UP001596056"/>
    </source>
</evidence>
<proteinExistence type="predicted"/>
<dbReference type="EMBL" id="JBHSNA010000001">
    <property type="protein sequence ID" value="MFC5564833.1"/>
    <property type="molecule type" value="Genomic_DNA"/>
</dbReference>
<keyword evidence="3" id="KW-1185">Reference proteome</keyword>
<name>A0ABW0S5U4_9RHOB</name>
<protein>
    <submittedName>
        <fullName evidence="2">Uncharacterized protein</fullName>
    </submittedName>
</protein>
<organism evidence="2 3">
    <name type="scientific">Rubellimicrobium aerolatum</name>
    <dbReference type="NCBI Taxonomy" id="490979"/>
    <lineage>
        <taxon>Bacteria</taxon>
        <taxon>Pseudomonadati</taxon>
        <taxon>Pseudomonadota</taxon>
        <taxon>Alphaproteobacteria</taxon>
        <taxon>Rhodobacterales</taxon>
        <taxon>Roseobacteraceae</taxon>
        <taxon>Rubellimicrobium</taxon>
    </lineage>
</organism>
<sequence>MRLIGIVLLAATGLPAGAQEAAVEAVMEEQRCVWACLANFGPADDPAYGDCVQAQCSGEPGNGVRNQGGSVVAAPSSASASTGAWTYGPHPILGLSAHVQTEWGAMGFACGSDRARPASLRVTADMFEADGLTFVFDLAQGWSETSIRRIDGGVAAEDRTSCGHQIGHFRDASRIFAVDGLPDRQASGARLTIEGPGGAHAVASGSAAASIPGARVIGLRGSAAAIGALLAACPAMADMACD</sequence>
<accession>A0ABW0S5U4</accession>
<reference evidence="3" key="1">
    <citation type="journal article" date="2019" name="Int. J. Syst. Evol. Microbiol.">
        <title>The Global Catalogue of Microorganisms (GCM) 10K type strain sequencing project: providing services to taxonomists for standard genome sequencing and annotation.</title>
        <authorList>
            <consortium name="The Broad Institute Genomics Platform"/>
            <consortium name="The Broad Institute Genome Sequencing Center for Infectious Disease"/>
            <person name="Wu L."/>
            <person name="Ma J."/>
        </authorList>
    </citation>
    <scope>NUCLEOTIDE SEQUENCE [LARGE SCALE GENOMIC DNA]</scope>
    <source>
        <strain evidence="3">KACC 11588</strain>
    </source>
</reference>
<dbReference type="RefSeq" id="WP_209837384.1">
    <property type="nucleotide sequence ID" value="NZ_JAGGJP010000001.1"/>
</dbReference>
<feature type="chain" id="PRO_5046792575" evidence="1">
    <location>
        <begin position="19"/>
        <end position="242"/>
    </location>
</feature>
<evidence type="ECO:0000313" key="2">
    <source>
        <dbReference type="EMBL" id="MFC5564833.1"/>
    </source>
</evidence>
<feature type="signal peptide" evidence="1">
    <location>
        <begin position="1"/>
        <end position="18"/>
    </location>
</feature>
<evidence type="ECO:0000256" key="1">
    <source>
        <dbReference type="SAM" id="SignalP"/>
    </source>
</evidence>
<keyword evidence="1" id="KW-0732">Signal</keyword>
<comment type="caution">
    <text evidence="2">The sequence shown here is derived from an EMBL/GenBank/DDBJ whole genome shotgun (WGS) entry which is preliminary data.</text>
</comment>
<dbReference type="Proteomes" id="UP001596056">
    <property type="component" value="Unassembled WGS sequence"/>
</dbReference>